<dbReference type="SUPFAM" id="SSF46689">
    <property type="entry name" value="Homeodomain-like"/>
    <property type="match status" value="1"/>
</dbReference>
<dbReference type="Pfam" id="PF13305">
    <property type="entry name" value="TetR_C_33"/>
    <property type="match status" value="1"/>
</dbReference>
<evidence type="ECO:0000256" key="2">
    <source>
        <dbReference type="ARBA" id="ARBA00023125"/>
    </source>
</evidence>
<gene>
    <name evidence="6" type="ORF">G3I59_16505</name>
    <name evidence="7" type="ORF">SAMN05421854_1011382</name>
</gene>
<reference evidence="6 9" key="2">
    <citation type="submission" date="2020-01" db="EMBL/GenBank/DDBJ databases">
        <title>Insect and environment-associated Actinomycetes.</title>
        <authorList>
            <person name="Currrie C."/>
            <person name="Chevrette M."/>
            <person name="Carlson C."/>
            <person name="Stubbendieck R."/>
            <person name="Wendt-Pienkowski E."/>
        </authorList>
    </citation>
    <scope>NUCLEOTIDE SEQUENCE [LARGE SCALE GENOMIC DNA]</scope>
    <source>
        <strain evidence="6 9">SID8386</strain>
    </source>
</reference>
<keyword evidence="3" id="KW-0804">Transcription</keyword>
<dbReference type="Proteomes" id="UP000470404">
    <property type="component" value="Unassembled WGS sequence"/>
</dbReference>
<dbReference type="EMBL" id="FOWC01000001">
    <property type="protein sequence ID" value="SFO29582.1"/>
    <property type="molecule type" value="Genomic_DNA"/>
</dbReference>
<dbReference type="InterPro" id="IPR009057">
    <property type="entry name" value="Homeodomain-like_sf"/>
</dbReference>
<dbReference type="OrthoDB" id="3210322at2"/>
<evidence type="ECO:0000256" key="3">
    <source>
        <dbReference type="ARBA" id="ARBA00023163"/>
    </source>
</evidence>
<evidence type="ECO:0000313" key="6">
    <source>
        <dbReference type="EMBL" id="NEC57145.1"/>
    </source>
</evidence>
<evidence type="ECO:0000313" key="9">
    <source>
        <dbReference type="Proteomes" id="UP000470404"/>
    </source>
</evidence>
<dbReference type="SUPFAM" id="SSF48498">
    <property type="entry name" value="Tetracyclin repressor-like, C-terminal domain"/>
    <property type="match status" value="1"/>
</dbReference>
<dbReference type="PANTHER" id="PTHR30055:SF243">
    <property type="entry name" value="HTH-TYPE TRANSCRIPTIONAL REGULATOR RV1816"/>
    <property type="match status" value="1"/>
</dbReference>
<dbReference type="GO" id="GO:0000976">
    <property type="term" value="F:transcription cis-regulatory region binding"/>
    <property type="evidence" value="ECO:0007669"/>
    <property type="project" value="TreeGrafter"/>
</dbReference>
<keyword evidence="1" id="KW-0805">Transcription regulation</keyword>
<reference evidence="7 8" key="1">
    <citation type="submission" date="2016-10" db="EMBL/GenBank/DDBJ databases">
        <authorList>
            <person name="de Groot N.N."/>
        </authorList>
    </citation>
    <scope>NUCLEOTIDE SEQUENCE [LARGE SCALE GENOMIC DNA]</scope>
    <source>
        <strain evidence="7 8">DSM 44637</strain>
    </source>
</reference>
<dbReference type="PANTHER" id="PTHR30055">
    <property type="entry name" value="HTH-TYPE TRANSCRIPTIONAL REGULATOR RUTR"/>
    <property type="match status" value="1"/>
</dbReference>
<proteinExistence type="predicted"/>
<feature type="domain" description="HTH tetR-type" evidence="5">
    <location>
        <begin position="14"/>
        <end position="74"/>
    </location>
</feature>
<dbReference type="InterPro" id="IPR050109">
    <property type="entry name" value="HTH-type_TetR-like_transc_reg"/>
</dbReference>
<keyword evidence="2 4" id="KW-0238">DNA-binding</keyword>
<dbReference type="InterPro" id="IPR036271">
    <property type="entry name" value="Tet_transcr_reg_TetR-rel_C_sf"/>
</dbReference>
<dbReference type="InterPro" id="IPR001647">
    <property type="entry name" value="HTH_TetR"/>
</dbReference>
<dbReference type="PROSITE" id="PS50977">
    <property type="entry name" value="HTH_TETR_2"/>
    <property type="match status" value="1"/>
</dbReference>
<evidence type="ECO:0000256" key="4">
    <source>
        <dbReference type="PROSITE-ProRule" id="PRU00335"/>
    </source>
</evidence>
<protein>
    <submittedName>
        <fullName evidence="6">TetR/AcrR family transcriptional regulator</fullName>
    </submittedName>
    <submittedName>
        <fullName evidence="7">Transcriptional regulator, TetR family</fullName>
    </submittedName>
</protein>
<dbReference type="Proteomes" id="UP000199137">
    <property type="component" value="Unassembled WGS sequence"/>
</dbReference>
<dbReference type="EMBL" id="JAAGNC010000081">
    <property type="protein sequence ID" value="NEC57145.1"/>
    <property type="molecule type" value="Genomic_DNA"/>
</dbReference>
<dbReference type="STRING" id="112413.SAMN05421854_1011382"/>
<evidence type="ECO:0000313" key="7">
    <source>
        <dbReference type="EMBL" id="SFO29582.1"/>
    </source>
</evidence>
<dbReference type="RefSeq" id="WP_067577177.1">
    <property type="nucleotide sequence ID" value="NZ_FOWC01000001.1"/>
</dbReference>
<evidence type="ECO:0000256" key="1">
    <source>
        <dbReference type="ARBA" id="ARBA00023015"/>
    </source>
</evidence>
<organism evidence="7 8">
    <name type="scientific">Amycolatopsis rubida</name>
    <dbReference type="NCBI Taxonomy" id="112413"/>
    <lineage>
        <taxon>Bacteria</taxon>
        <taxon>Bacillati</taxon>
        <taxon>Actinomycetota</taxon>
        <taxon>Actinomycetes</taxon>
        <taxon>Pseudonocardiales</taxon>
        <taxon>Pseudonocardiaceae</taxon>
        <taxon>Amycolatopsis</taxon>
    </lineage>
</organism>
<evidence type="ECO:0000259" key="5">
    <source>
        <dbReference type="PROSITE" id="PS50977"/>
    </source>
</evidence>
<keyword evidence="9" id="KW-1185">Reference proteome</keyword>
<sequence length="226" mass="24915">MTAAPRTARERVRAELTREIRDEARRQLAEVGAHGLSLRAVSRELGMVSSALYRYFPSRDHLLTALIVDAYNAVGEAAEQADPHTDDPRERWRAIWRATRDWARANPHEYALIYGSPIPGYQAPQDTVGPAGRVAFALVAVLRDAHPHEPAVTAPMSEELRAQAGQLTRILDLDAPAEVVMRAIAAWTQLFGALNFELFGQYAGSVDPADAYFEHLAGQMADFVGL</sequence>
<dbReference type="Gene3D" id="1.10.357.10">
    <property type="entry name" value="Tetracycline Repressor, domain 2"/>
    <property type="match status" value="1"/>
</dbReference>
<evidence type="ECO:0000313" key="8">
    <source>
        <dbReference type="Proteomes" id="UP000199137"/>
    </source>
</evidence>
<dbReference type="AlphaFoldDB" id="A0A1I5G0R1"/>
<feature type="DNA-binding region" description="H-T-H motif" evidence="4">
    <location>
        <begin position="37"/>
        <end position="56"/>
    </location>
</feature>
<dbReference type="Pfam" id="PF00440">
    <property type="entry name" value="TetR_N"/>
    <property type="match status" value="1"/>
</dbReference>
<name>A0A1I5G0R1_9PSEU</name>
<dbReference type="InterPro" id="IPR025996">
    <property type="entry name" value="MT1864/Rv1816-like_C"/>
</dbReference>
<dbReference type="GO" id="GO:0003700">
    <property type="term" value="F:DNA-binding transcription factor activity"/>
    <property type="evidence" value="ECO:0007669"/>
    <property type="project" value="TreeGrafter"/>
</dbReference>
<accession>A0A1I5G0R1</accession>